<name>A0ABQ0LSS8_MYCCL</name>
<keyword evidence="2" id="KW-1185">Reference proteome</keyword>
<sequence length="154" mass="17305">MRRPQVPGHSSHFDANGVTWSRKQRTWAASSYRRAKGKRPRKAPNAAPATRRSFALRYLRVLGYDAFRLDCGCVRGCTTSLSRSSRESESTPGDELKVSEVTSKFPALAARHATKRLCRDECRGALDWRRFGATRDASRGEEEAFGEVHDNGNF</sequence>
<evidence type="ECO:0000313" key="2">
    <source>
        <dbReference type="Proteomes" id="UP000815677"/>
    </source>
</evidence>
<reference evidence="1" key="1">
    <citation type="submission" date="2014-09" db="EMBL/GenBank/DDBJ databases">
        <title>Genome sequence of the luminous mushroom Mycena chlorophos for searching fungal bioluminescence genes.</title>
        <authorList>
            <person name="Tanaka Y."/>
            <person name="Kasuga D."/>
            <person name="Oba Y."/>
            <person name="Hase S."/>
            <person name="Sato K."/>
            <person name="Oba Y."/>
            <person name="Sakakibara Y."/>
        </authorList>
    </citation>
    <scope>NUCLEOTIDE SEQUENCE</scope>
</reference>
<proteinExistence type="predicted"/>
<accession>A0ABQ0LSS8</accession>
<evidence type="ECO:0000313" key="1">
    <source>
        <dbReference type="EMBL" id="GAT54198.1"/>
    </source>
</evidence>
<dbReference type="EMBL" id="DF848543">
    <property type="protein sequence ID" value="GAT54198.1"/>
    <property type="molecule type" value="Genomic_DNA"/>
</dbReference>
<organism evidence="1 2">
    <name type="scientific">Mycena chlorophos</name>
    <name type="common">Agaric fungus</name>
    <name type="synonym">Agaricus chlorophos</name>
    <dbReference type="NCBI Taxonomy" id="658473"/>
    <lineage>
        <taxon>Eukaryota</taxon>
        <taxon>Fungi</taxon>
        <taxon>Dikarya</taxon>
        <taxon>Basidiomycota</taxon>
        <taxon>Agaricomycotina</taxon>
        <taxon>Agaricomycetes</taxon>
        <taxon>Agaricomycetidae</taxon>
        <taxon>Agaricales</taxon>
        <taxon>Marasmiineae</taxon>
        <taxon>Mycenaceae</taxon>
        <taxon>Mycena</taxon>
    </lineage>
</organism>
<gene>
    <name evidence="1" type="ORF">MCHLO_11073</name>
</gene>
<protein>
    <submittedName>
        <fullName evidence="1">Uncharacterized protein</fullName>
    </submittedName>
</protein>
<dbReference type="Proteomes" id="UP000815677">
    <property type="component" value="Unassembled WGS sequence"/>
</dbReference>